<proteinExistence type="predicted"/>
<evidence type="ECO:0000313" key="2">
    <source>
        <dbReference type="EMBL" id="MBJ6723346.1"/>
    </source>
</evidence>
<sequence>MNILKGNAQDADTRGTGWFVGFGDWTVLPGSDLLHVPKDQPLAGLCIKWYDHPESQESGPKPVSEGRTISILVSDGCFEVDFSTDPDFHPDAGVERVVLRRQGDFVAWGEGIYHRWRCAERTKVLTVRWGEAAARREEGGRADGAGEVAPSAAGRRS</sequence>
<reference evidence="2" key="1">
    <citation type="submission" date="2020-12" db="EMBL/GenBank/DDBJ databases">
        <title>Geomonas sp. Red875, isolated from river sediment.</title>
        <authorList>
            <person name="Xu Z."/>
            <person name="Zhang Z."/>
            <person name="Masuda Y."/>
            <person name="Itoh H."/>
            <person name="Senoo K."/>
        </authorList>
    </citation>
    <scope>NUCLEOTIDE SEQUENCE</scope>
    <source>
        <strain evidence="2">Red875</strain>
    </source>
</reference>
<evidence type="ECO:0000256" key="1">
    <source>
        <dbReference type="SAM" id="MobiDB-lite"/>
    </source>
</evidence>
<organism evidence="2 3">
    <name type="scientific">Geomesophilobacter sediminis</name>
    <dbReference type="NCBI Taxonomy" id="2798584"/>
    <lineage>
        <taxon>Bacteria</taxon>
        <taxon>Pseudomonadati</taxon>
        <taxon>Thermodesulfobacteriota</taxon>
        <taxon>Desulfuromonadia</taxon>
        <taxon>Geobacterales</taxon>
        <taxon>Geobacteraceae</taxon>
        <taxon>Geomesophilobacter</taxon>
    </lineage>
</organism>
<dbReference type="Proteomes" id="UP000636888">
    <property type="component" value="Unassembled WGS sequence"/>
</dbReference>
<dbReference type="EMBL" id="JAEMHM010000001">
    <property type="protein sequence ID" value="MBJ6723346.1"/>
    <property type="molecule type" value="Genomic_DNA"/>
</dbReference>
<feature type="region of interest" description="Disordered" evidence="1">
    <location>
        <begin position="133"/>
        <end position="157"/>
    </location>
</feature>
<dbReference type="AlphaFoldDB" id="A0A8J7LXM2"/>
<dbReference type="RefSeq" id="WP_199382180.1">
    <property type="nucleotide sequence ID" value="NZ_JAEMHM010000001.1"/>
</dbReference>
<keyword evidence="3" id="KW-1185">Reference proteome</keyword>
<name>A0A8J7LXM2_9BACT</name>
<gene>
    <name evidence="2" type="ORF">JFN93_01380</name>
</gene>
<comment type="caution">
    <text evidence="2">The sequence shown here is derived from an EMBL/GenBank/DDBJ whole genome shotgun (WGS) entry which is preliminary data.</text>
</comment>
<evidence type="ECO:0000313" key="3">
    <source>
        <dbReference type="Proteomes" id="UP000636888"/>
    </source>
</evidence>
<protein>
    <submittedName>
        <fullName evidence="2">Uncharacterized protein</fullName>
    </submittedName>
</protein>
<accession>A0A8J7LXM2</accession>